<name>A0A0G1M5D8_9BACT</name>
<gene>
    <name evidence="1" type="ORF">UX05_C0002G0078</name>
</gene>
<dbReference type="EMBL" id="LCKS01000002">
    <property type="protein sequence ID" value="KKU03322.1"/>
    <property type="molecule type" value="Genomic_DNA"/>
</dbReference>
<dbReference type="Proteomes" id="UP000034264">
    <property type="component" value="Unassembled WGS sequence"/>
</dbReference>
<protein>
    <submittedName>
        <fullName evidence="1">Uncharacterized protein</fullName>
    </submittedName>
</protein>
<organism evidence="1 2">
    <name type="scientific">Candidatus Amesbacteria bacterium GW2011_GWC2_45_19</name>
    <dbReference type="NCBI Taxonomy" id="1618366"/>
    <lineage>
        <taxon>Bacteria</taxon>
        <taxon>Candidatus Amesiibacteriota</taxon>
    </lineage>
</organism>
<reference evidence="1 2" key="1">
    <citation type="journal article" date="2015" name="Nature">
        <title>rRNA introns, odd ribosomes, and small enigmatic genomes across a large radiation of phyla.</title>
        <authorList>
            <person name="Brown C.T."/>
            <person name="Hug L.A."/>
            <person name="Thomas B.C."/>
            <person name="Sharon I."/>
            <person name="Castelle C.J."/>
            <person name="Singh A."/>
            <person name="Wilkins M.J."/>
            <person name="Williams K.H."/>
            <person name="Banfield J.F."/>
        </authorList>
    </citation>
    <scope>NUCLEOTIDE SEQUENCE [LARGE SCALE GENOMIC DNA]</scope>
</reference>
<evidence type="ECO:0000313" key="1">
    <source>
        <dbReference type="EMBL" id="KKU03322.1"/>
    </source>
</evidence>
<accession>A0A0G1M5D8</accession>
<dbReference type="AlphaFoldDB" id="A0A0G1M5D8"/>
<evidence type="ECO:0000313" key="2">
    <source>
        <dbReference type="Proteomes" id="UP000034264"/>
    </source>
</evidence>
<comment type="caution">
    <text evidence="1">The sequence shown here is derived from an EMBL/GenBank/DDBJ whole genome shotgun (WGS) entry which is preliminary data.</text>
</comment>
<sequence>MLTDKDVIKIRGALKAEIDLELTSKLGLEPGQTLNDKLSHLPSKDEFYTENDKLQYERVLQNKTLQVN</sequence>
<proteinExistence type="predicted"/>